<dbReference type="InterPro" id="IPR036388">
    <property type="entry name" value="WH-like_DNA-bd_sf"/>
</dbReference>
<sequence length="213" mass="24121">MWMAQRKISNTLALAVLGLLREQPMHPYEMAATLRERHKDSSFKVNSGSLYDTVEALVRHGWIEPVETARDGRRPERTVYATTELGQGEFVRWIDELLRMPVAEYPKFRAAVSYLGALGPDRAAEALVERAGHLAQRIEETNTVLADTVGSGKVPRLFMIETECALHAWEAELAWTRRTIAEIRDGSLFWPKVEQTEQGWTWSAPTSPEGTTR</sequence>
<dbReference type="AlphaFoldDB" id="A0A8H9HWU1"/>
<reference evidence="2" key="1">
    <citation type="journal article" date="2014" name="Int. J. Syst. Evol. Microbiol.">
        <title>Complete genome sequence of Corynebacterium casei LMG S-19264T (=DSM 44701T), isolated from a smear-ripened cheese.</title>
        <authorList>
            <consortium name="US DOE Joint Genome Institute (JGI-PGF)"/>
            <person name="Walter F."/>
            <person name="Albersmeier A."/>
            <person name="Kalinowski J."/>
            <person name="Ruckert C."/>
        </authorList>
    </citation>
    <scope>NUCLEOTIDE SEQUENCE</scope>
    <source>
        <strain evidence="2">JCM 4434</strain>
    </source>
</reference>
<name>A0A8H9HWU1_KITAU</name>
<accession>A0A8H9HWU1</accession>
<dbReference type="PANTHER" id="PTHR33169">
    <property type="entry name" value="PADR-FAMILY TRANSCRIPTIONAL REGULATOR"/>
    <property type="match status" value="1"/>
</dbReference>
<dbReference type="Gene3D" id="1.10.10.10">
    <property type="entry name" value="Winged helix-like DNA-binding domain superfamily/Winged helix DNA-binding domain"/>
    <property type="match status" value="1"/>
</dbReference>
<proteinExistence type="predicted"/>
<dbReference type="PANTHER" id="PTHR33169:SF27">
    <property type="entry name" value="TRANSCRIPTIONAL REGULATOR PADR FAMILY PROTEIN"/>
    <property type="match status" value="1"/>
</dbReference>
<comment type="caution">
    <text evidence="2">The sequence shown here is derived from an EMBL/GenBank/DDBJ whole genome shotgun (WGS) entry which is preliminary data.</text>
</comment>
<dbReference type="InterPro" id="IPR005149">
    <property type="entry name" value="Tscrpt_reg_PadR_N"/>
</dbReference>
<evidence type="ECO:0000313" key="2">
    <source>
        <dbReference type="EMBL" id="GGU95365.1"/>
    </source>
</evidence>
<dbReference type="EMBL" id="BMUB01000017">
    <property type="protein sequence ID" value="GGU95365.1"/>
    <property type="molecule type" value="Genomic_DNA"/>
</dbReference>
<dbReference type="Proteomes" id="UP000610124">
    <property type="component" value="Unassembled WGS sequence"/>
</dbReference>
<dbReference type="Pfam" id="PF03551">
    <property type="entry name" value="PadR"/>
    <property type="match status" value="1"/>
</dbReference>
<dbReference type="InterPro" id="IPR052509">
    <property type="entry name" value="Metal_resp_DNA-bind_regulator"/>
</dbReference>
<dbReference type="InterPro" id="IPR036390">
    <property type="entry name" value="WH_DNA-bd_sf"/>
</dbReference>
<dbReference type="SUPFAM" id="SSF46785">
    <property type="entry name" value="Winged helix' DNA-binding domain"/>
    <property type="match status" value="1"/>
</dbReference>
<evidence type="ECO:0000259" key="1">
    <source>
        <dbReference type="Pfam" id="PF03551"/>
    </source>
</evidence>
<reference evidence="2" key="2">
    <citation type="submission" date="2020-09" db="EMBL/GenBank/DDBJ databases">
        <authorList>
            <person name="Sun Q."/>
            <person name="Ohkuma M."/>
        </authorList>
    </citation>
    <scope>NUCLEOTIDE SEQUENCE</scope>
    <source>
        <strain evidence="2">JCM 4434</strain>
    </source>
</reference>
<gene>
    <name evidence="2" type="ORF">GCM10010502_56480</name>
</gene>
<feature type="domain" description="Transcription regulator PadR N-terminal" evidence="1">
    <location>
        <begin position="16"/>
        <end position="90"/>
    </location>
</feature>
<organism evidence="2 3">
    <name type="scientific">Kitasatospora aureofaciens</name>
    <name type="common">Streptomyces aureofaciens</name>
    <dbReference type="NCBI Taxonomy" id="1894"/>
    <lineage>
        <taxon>Bacteria</taxon>
        <taxon>Bacillati</taxon>
        <taxon>Actinomycetota</taxon>
        <taxon>Actinomycetes</taxon>
        <taxon>Kitasatosporales</taxon>
        <taxon>Streptomycetaceae</taxon>
        <taxon>Kitasatospora</taxon>
    </lineage>
</organism>
<protein>
    <submittedName>
        <fullName evidence="2">PadR family transcriptional regulator</fullName>
    </submittedName>
</protein>
<evidence type="ECO:0000313" key="3">
    <source>
        <dbReference type="Proteomes" id="UP000610124"/>
    </source>
</evidence>